<keyword evidence="2" id="KW-0808">Transferase</keyword>
<gene>
    <name evidence="2" type="ORF">CSC78_13135</name>
</gene>
<dbReference type="Proteomes" id="UP000781710">
    <property type="component" value="Unassembled WGS sequence"/>
</dbReference>
<reference evidence="2 3" key="1">
    <citation type="submission" date="2017-10" db="EMBL/GenBank/DDBJ databases">
        <title>Whole genome sequencing of members of genus Pseudoxanthomonas.</title>
        <authorList>
            <person name="Kumar S."/>
            <person name="Bansal K."/>
            <person name="Kaur A."/>
            <person name="Patil P."/>
            <person name="Sharma S."/>
            <person name="Patil P.B."/>
        </authorList>
    </citation>
    <scope>NUCLEOTIDE SEQUENCE [LARGE SCALE GENOMIC DNA]</scope>
    <source>
        <strain evidence="2 3">DSM 17109</strain>
    </source>
</reference>
<dbReference type="RefSeq" id="WP_162338317.1">
    <property type="nucleotide sequence ID" value="NZ_JBHSRQ010000007.1"/>
</dbReference>
<dbReference type="EMBL" id="PDWW01000019">
    <property type="protein sequence ID" value="KAF1724249.1"/>
    <property type="molecule type" value="Genomic_DNA"/>
</dbReference>
<dbReference type="InterPro" id="IPR016980">
    <property type="entry name" value="S-AdoMet-dep_MeTrfase_Alr7345"/>
</dbReference>
<keyword evidence="1" id="KW-0732">Signal</keyword>
<dbReference type="SUPFAM" id="SSF53335">
    <property type="entry name" value="S-adenosyl-L-methionine-dependent methyltransferases"/>
    <property type="match status" value="1"/>
</dbReference>
<dbReference type="Gene3D" id="3.40.50.150">
    <property type="entry name" value="Vaccinia Virus protein VP39"/>
    <property type="match status" value="1"/>
</dbReference>
<name>A0ABQ6ZFF8_9GAMM</name>
<dbReference type="InterPro" id="IPR029063">
    <property type="entry name" value="SAM-dependent_MTases_sf"/>
</dbReference>
<evidence type="ECO:0000256" key="1">
    <source>
        <dbReference type="SAM" id="SignalP"/>
    </source>
</evidence>
<organism evidence="2 3">
    <name type="scientific">Pseudoxanthomonas japonensis</name>
    <dbReference type="NCBI Taxonomy" id="69284"/>
    <lineage>
        <taxon>Bacteria</taxon>
        <taxon>Pseudomonadati</taxon>
        <taxon>Pseudomonadota</taxon>
        <taxon>Gammaproteobacteria</taxon>
        <taxon>Lysobacterales</taxon>
        <taxon>Lysobacteraceae</taxon>
        <taxon>Pseudoxanthomonas</taxon>
    </lineage>
</organism>
<dbReference type="GO" id="GO:0008168">
    <property type="term" value="F:methyltransferase activity"/>
    <property type="evidence" value="ECO:0007669"/>
    <property type="project" value="UniProtKB-KW"/>
</dbReference>
<proteinExistence type="predicted"/>
<sequence length="289" mass="31029">MTIRMVPLSLALLAALAASQPTMAATPATPAKASPTLPAADAAALDAVLKGDWRSAENTARDVYRHPKETLAFFGVKPTQTVVEITPGGGWYAEVLGPYLKKSGHYVAAVVDPASASEKSRGYYQRSVDGLQKKFTDGPAQFDKAKMVKYDPAKPVFGAADSADVVLTFRNVHNWRSANQAEGMFKGFFAVLKPGGVLGVVEHRANQDVAADDKTGYVGEAQVIAMAEAAGFRLDGKSEINANPKDTKDHPNGVWTLPPSNNHPEADRAKYQAIGESDRMTLRFVKPHH</sequence>
<protein>
    <submittedName>
        <fullName evidence="2">Methyltransferase</fullName>
    </submittedName>
</protein>
<accession>A0ABQ6ZFF8</accession>
<dbReference type="GO" id="GO:0032259">
    <property type="term" value="P:methylation"/>
    <property type="evidence" value="ECO:0007669"/>
    <property type="project" value="UniProtKB-KW"/>
</dbReference>
<feature type="chain" id="PRO_5047283393" evidence="1">
    <location>
        <begin position="25"/>
        <end position="289"/>
    </location>
</feature>
<feature type="signal peptide" evidence="1">
    <location>
        <begin position="1"/>
        <end position="24"/>
    </location>
</feature>
<comment type="caution">
    <text evidence="2">The sequence shown here is derived from an EMBL/GenBank/DDBJ whole genome shotgun (WGS) entry which is preliminary data.</text>
</comment>
<evidence type="ECO:0000313" key="2">
    <source>
        <dbReference type="EMBL" id="KAF1724249.1"/>
    </source>
</evidence>
<keyword evidence="2" id="KW-0489">Methyltransferase</keyword>
<dbReference type="PIRSF" id="PIRSF031679">
    <property type="entry name" value="Mtase_Alr7345_prd"/>
    <property type="match status" value="1"/>
</dbReference>
<evidence type="ECO:0000313" key="3">
    <source>
        <dbReference type="Proteomes" id="UP000781710"/>
    </source>
</evidence>
<keyword evidence="3" id="KW-1185">Reference proteome</keyword>